<evidence type="ECO:0000256" key="10">
    <source>
        <dbReference type="SAM" id="SignalP"/>
    </source>
</evidence>
<dbReference type="Pfam" id="PF08031">
    <property type="entry name" value="BBE"/>
    <property type="match status" value="1"/>
</dbReference>
<dbReference type="InterPro" id="IPR006094">
    <property type="entry name" value="Oxid_FAD_bind_N"/>
</dbReference>
<dbReference type="EMBL" id="JBJUIK010000005">
    <property type="protein sequence ID" value="KAL3527636.1"/>
    <property type="molecule type" value="Genomic_DNA"/>
</dbReference>
<dbReference type="InterPro" id="IPR036318">
    <property type="entry name" value="FAD-bd_PCMH-like_sf"/>
</dbReference>
<accession>A0ABD3A9S4</accession>
<dbReference type="SUPFAM" id="SSF56176">
    <property type="entry name" value="FAD-binding/transporter-associated domain-like"/>
    <property type="match status" value="1"/>
</dbReference>
<comment type="cofactor">
    <cofactor evidence="1">
        <name>FAD</name>
        <dbReference type="ChEBI" id="CHEBI:57692"/>
    </cofactor>
</comment>
<name>A0ABD3A9S4_9GENT</name>
<dbReference type="Pfam" id="PF01565">
    <property type="entry name" value="FAD_binding_4"/>
    <property type="match status" value="1"/>
</dbReference>
<comment type="similarity">
    <text evidence="3">Belongs to the oxygen-dependent FAD-linked oxidoreductase family.</text>
</comment>
<evidence type="ECO:0000256" key="2">
    <source>
        <dbReference type="ARBA" id="ARBA00004913"/>
    </source>
</evidence>
<evidence type="ECO:0000256" key="3">
    <source>
        <dbReference type="ARBA" id="ARBA00005466"/>
    </source>
</evidence>
<keyword evidence="4" id="KW-0017">Alkaloid metabolism</keyword>
<evidence type="ECO:0000259" key="11">
    <source>
        <dbReference type="PROSITE" id="PS51387"/>
    </source>
</evidence>
<keyword evidence="5" id="KW-0285">Flavoprotein</keyword>
<dbReference type="Gene3D" id="3.40.462.20">
    <property type="match status" value="1"/>
</dbReference>
<feature type="signal peptide" evidence="10">
    <location>
        <begin position="1"/>
        <end position="22"/>
    </location>
</feature>
<evidence type="ECO:0000256" key="7">
    <source>
        <dbReference type="ARBA" id="ARBA00022827"/>
    </source>
</evidence>
<dbReference type="PROSITE" id="PS51387">
    <property type="entry name" value="FAD_PCMH"/>
    <property type="match status" value="1"/>
</dbReference>
<evidence type="ECO:0000256" key="8">
    <source>
        <dbReference type="ARBA" id="ARBA00023157"/>
    </source>
</evidence>
<keyword evidence="7" id="KW-0274">FAD</keyword>
<evidence type="ECO:0000313" key="12">
    <source>
        <dbReference type="EMBL" id="KAL3527636.1"/>
    </source>
</evidence>
<dbReference type="AlphaFoldDB" id="A0ABD3A9S4"/>
<gene>
    <name evidence="12" type="ORF">ACH5RR_012292</name>
</gene>
<dbReference type="InterPro" id="IPR012951">
    <property type="entry name" value="BBE"/>
</dbReference>
<keyword evidence="13" id="KW-1185">Reference proteome</keyword>
<evidence type="ECO:0000256" key="1">
    <source>
        <dbReference type="ARBA" id="ARBA00001974"/>
    </source>
</evidence>
<dbReference type="PANTHER" id="PTHR32448">
    <property type="entry name" value="OS08G0158400 PROTEIN"/>
    <property type="match status" value="1"/>
</dbReference>
<feature type="chain" id="PRO_5044814357" description="FAD-binding PCMH-type domain-containing protein" evidence="10">
    <location>
        <begin position="23"/>
        <end position="553"/>
    </location>
</feature>
<proteinExistence type="inferred from homology"/>
<dbReference type="Gene3D" id="3.30.43.10">
    <property type="entry name" value="Uridine Diphospho-n-acetylenolpyruvylglucosamine Reductase, domain 2"/>
    <property type="match status" value="1"/>
</dbReference>
<evidence type="ECO:0000256" key="5">
    <source>
        <dbReference type="ARBA" id="ARBA00022630"/>
    </source>
</evidence>
<dbReference type="InterPro" id="IPR016167">
    <property type="entry name" value="FAD-bd_PCMH_sub1"/>
</dbReference>
<keyword evidence="9" id="KW-0325">Glycoprotein</keyword>
<dbReference type="Proteomes" id="UP001630127">
    <property type="component" value="Unassembled WGS sequence"/>
</dbReference>
<protein>
    <recommendedName>
        <fullName evidence="11">FAD-binding PCMH-type domain-containing protein</fullName>
    </recommendedName>
</protein>
<comment type="pathway">
    <text evidence="2">Alkaloid biosynthesis.</text>
</comment>
<dbReference type="InterPro" id="IPR016169">
    <property type="entry name" value="FAD-bd_PCMH_sub2"/>
</dbReference>
<organism evidence="12 13">
    <name type="scientific">Cinchona calisaya</name>
    <dbReference type="NCBI Taxonomy" id="153742"/>
    <lineage>
        <taxon>Eukaryota</taxon>
        <taxon>Viridiplantae</taxon>
        <taxon>Streptophyta</taxon>
        <taxon>Embryophyta</taxon>
        <taxon>Tracheophyta</taxon>
        <taxon>Spermatophyta</taxon>
        <taxon>Magnoliopsida</taxon>
        <taxon>eudicotyledons</taxon>
        <taxon>Gunneridae</taxon>
        <taxon>Pentapetalae</taxon>
        <taxon>asterids</taxon>
        <taxon>lamiids</taxon>
        <taxon>Gentianales</taxon>
        <taxon>Rubiaceae</taxon>
        <taxon>Cinchonoideae</taxon>
        <taxon>Cinchoneae</taxon>
        <taxon>Cinchona</taxon>
    </lineage>
</organism>
<keyword evidence="6 10" id="KW-0732">Signal</keyword>
<feature type="domain" description="FAD-binding PCMH-type" evidence="11">
    <location>
        <begin position="73"/>
        <end position="249"/>
    </location>
</feature>
<reference evidence="12 13" key="1">
    <citation type="submission" date="2024-11" db="EMBL/GenBank/DDBJ databases">
        <title>A near-complete genome assembly of Cinchona calisaya.</title>
        <authorList>
            <person name="Lian D.C."/>
            <person name="Zhao X.W."/>
            <person name="Wei L."/>
        </authorList>
    </citation>
    <scope>NUCLEOTIDE SEQUENCE [LARGE SCALE GENOMIC DNA]</scope>
    <source>
        <tissue evidence="12">Nenye</tissue>
    </source>
</reference>
<comment type="caution">
    <text evidence="12">The sequence shown here is derived from an EMBL/GenBank/DDBJ whole genome shotgun (WGS) entry which is preliminary data.</text>
</comment>
<sequence>MAIEIYGSIWFILVVSISSSHSCSLPGSFLQCLAVTCPSPNTSALNVIYPQSNSSYQSILESRIQNLKFLKPTTPKPLAIIAPIMYSHVQSTVICSKQEGLQIRIRSGGHDYEGLSYKSVPGVAFILVDLSKLRSISIDMEEKTAWVESGATLGELYYSIADKSPVHGFPAGICPTVGVGGHFSGGGLGTMFRKYGLAADNIVDALIVDANGRILDRESMGPDLFWAIRGGGGASFGIIVAWKIKILYVPQVVTVFDLTKTSEEEATDLIHKFQYKGHKMSEDLYIIVTVTSSAAATRTSVDGSDIQKTIQARFSSLFLGTTDFLLKEMEESFPELGLKREDCIEMSWIESVLYFSGYPDGETVDALKNRKPQPKYISYTKSDFVVEPLSHIALGKLWKWCLEDDKACYIALHPYGGRMDEISEAETPIPNRKGILYYILYEGVYWEEAEEIAEYERRIEWIRRLYKNLTPYVSKRPRSASLNCRDLDLGVNHVTGPTYSQGMVWGYKYFKNNFERLAIVKGAVDPENFFTFEQSIPPLILDGRRNNQNDEER</sequence>
<dbReference type="FunFam" id="3.30.43.10:FF:000004">
    <property type="entry name" value="Berberine bridge enzyme-like 15"/>
    <property type="match status" value="1"/>
</dbReference>
<evidence type="ECO:0000256" key="9">
    <source>
        <dbReference type="ARBA" id="ARBA00023180"/>
    </source>
</evidence>
<dbReference type="Gene3D" id="3.30.465.10">
    <property type="match status" value="1"/>
</dbReference>
<evidence type="ECO:0000256" key="4">
    <source>
        <dbReference type="ARBA" id="ARBA00022589"/>
    </source>
</evidence>
<dbReference type="InterPro" id="IPR016166">
    <property type="entry name" value="FAD-bd_PCMH"/>
</dbReference>
<evidence type="ECO:0000256" key="6">
    <source>
        <dbReference type="ARBA" id="ARBA00022729"/>
    </source>
</evidence>
<keyword evidence="8" id="KW-1015">Disulfide bond</keyword>
<evidence type="ECO:0000313" key="13">
    <source>
        <dbReference type="Proteomes" id="UP001630127"/>
    </source>
</evidence>